<gene>
    <name evidence="1" type="ORF">BK666_09035</name>
</gene>
<evidence type="ECO:0000313" key="2">
    <source>
        <dbReference type="Proteomes" id="UP000285349"/>
    </source>
</evidence>
<dbReference type="OrthoDB" id="7018900at2"/>
<sequence>MREATNDLPEPIKRQAERILREIELAGSMIIAVKSGAKAQGFILGITCCDGLPTARCELLSDHFDSIVEQRLRSLTLGL</sequence>
<name>A0A423K9K6_9PSED</name>
<comment type="caution">
    <text evidence="1">The sequence shown here is derived from an EMBL/GenBank/DDBJ whole genome shotgun (WGS) entry which is preliminary data.</text>
</comment>
<dbReference type="EMBL" id="MOBQ01000011">
    <property type="protein sequence ID" value="RON48557.1"/>
    <property type="molecule type" value="Genomic_DNA"/>
</dbReference>
<accession>A0A423K9K6</accession>
<dbReference type="Proteomes" id="UP000285349">
    <property type="component" value="Unassembled WGS sequence"/>
</dbReference>
<protein>
    <submittedName>
        <fullName evidence="1">Uncharacterized protein</fullName>
    </submittedName>
</protein>
<reference evidence="1 2" key="1">
    <citation type="submission" date="2016-10" db="EMBL/GenBank/DDBJ databases">
        <title>Comparative genome analysis of multiple Pseudomonas spp. focuses on biocontrol and plant growth promoting traits.</title>
        <authorList>
            <person name="Tao X.-Y."/>
            <person name="Taylor C.G."/>
        </authorList>
    </citation>
    <scope>NUCLEOTIDE SEQUENCE [LARGE SCALE GENOMIC DNA]</scope>
    <source>
        <strain evidence="1 2">37A10</strain>
    </source>
</reference>
<dbReference type="AlphaFoldDB" id="A0A423K9K6"/>
<evidence type="ECO:0000313" key="1">
    <source>
        <dbReference type="EMBL" id="RON48557.1"/>
    </source>
</evidence>
<organism evidence="1 2">
    <name type="scientific">Pseudomonas frederiksbergensis</name>
    <dbReference type="NCBI Taxonomy" id="104087"/>
    <lineage>
        <taxon>Bacteria</taxon>
        <taxon>Pseudomonadati</taxon>
        <taxon>Pseudomonadota</taxon>
        <taxon>Gammaproteobacteria</taxon>
        <taxon>Pseudomonadales</taxon>
        <taxon>Pseudomonadaceae</taxon>
        <taxon>Pseudomonas</taxon>
    </lineage>
</organism>
<proteinExistence type="predicted"/>